<dbReference type="Pfam" id="PF07009">
    <property type="entry name" value="NusG_II"/>
    <property type="match status" value="1"/>
</dbReference>
<evidence type="ECO:0000313" key="1">
    <source>
        <dbReference type="EMBL" id="MBC5663713.1"/>
    </source>
</evidence>
<sequence>MHLKKKDWVLIAIIIVVAGLAFFLHNLLGAKGANCVVVKVDGKIEGTYSLGEDQEISINGGTNTLVIKNNRAKMKEADCPDQLCVNQKAISKNNESIICLPNKVVVEVESSENSEFDAVSN</sequence>
<dbReference type="Proteomes" id="UP000647235">
    <property type="component" value="Unassembled WGS sequence"/>
</dbReference>
<dbReference type="Gene3D" id="2.60.320.10">
    <property type="entry name" value="N-utilization substance G protein NusG, insert domain"/>
    <property type="match status" value="1"/>
</dbReference>
<dbReference type="CDD" id="cd09911">
    <property type="entry name" value="Lin0431_like"/>
    <property type="match status" value="1"/>
</dbReference>
<evidence type="ECO:0000313" key="2">
    <source>
        <dbReference type="Proteomes" id="UP000647235"/>
    </source>
</evidence>
<dbReference type="InterPro" id="IPR038690">
    <property type="entry name" value="NusG_2_sf"/>
</dbReference>
<name>A0ABR7EQT1_9FIRM</name>
<protein>
    <submittedName>
        <fullName evidence="1">NusG domain II-containing protein</fullName>
    </submittedName>
</protein>
<keyword evidence="2" id="KW-1185">Reference proteome</keyword>
<gene>
    <name evidence="1" type="ORF">H8S07_00205</name>
</gene>
<reference evidence="1 2" key="1">
    <citation type="submission" date="2020-08" db="EMBL/GenBank/DDBJ databases">
        <title>Genome public.</title>
        <authorList>
            <person name="Liu C."/>
            <person name="Sun Q."/>
        </authorList>
    </citation>
    <scope>NUCLEOTIDE SEQUENCE [LARGE SCALE GENOMIC DNA]</scope>
    <source>
        <strain evidence="1 2">NSJ-36</strain>
    </source>
</reference>
<proteinExistence type="predicted"/>
<accession>A0ABR7EQT1</accession>
<comment type="caution">
    <text evidence="1">The sequence shown here is derived from an EMBL/GenBank/DDBJ whole genome shotgun (WGS) entry which is preliminary data.</text>
</comment>
<organism evidence="1 2">
    <name type="scientific">Dorea hominis</name>
    <dbReference type="NCBI Taxonomy" id="2763040"/>
    <lineage>
        <taxon>Bacteria</taxon>
        <taxon>Bacillati</taxon>
        <taxon>Bacillota</taxon>
        <taxon>Clostridia</taxon>
        <taxon>Lachnospirales</taxon>
        <taxon>Lachnospiraceae</taxon>
        <taxon>Dorea</taxon>
    </lineage>
</organism>
<dbReference type="EMBL" id="JACOOY010000001">
    <property type="protein sequence ID" value="MBC5663713.1"/>
    <property type="molecule type" value="Genomic_DNA"/>
</dbReference>